<dbReference type="EMBL" id="AVOT02011963">
    <property type="protein sequence ID" value="MBW0493212.1"/>
    <property type="molecule type" value="Genomic_DNA"/>
</dbReference>
<keyword evidence="2" id="KW-1185">Reference proteome</keyword>
<organism evidence="1 2">
    <name type="scientific">Austropuccinia psidii MF-1</name>
    <dbReference type="NCBI Taxonomy" id="1389203"/>
    <lineage>
        <taxon>Eukaryota</taxon>
        <taxon>Fungi</taxon>
        <taxon>Dikarya</taxon>
        <taxon>Basidiomycota</taxon>
        <taxon>Pucciniomycotina</taxon>
        <taxon>Pucciniomycetes</taxon>
        <taxon>Pucciniales</taxon>
        <taxon>Sphaerophragmiaceae</taxon>
        <taxon>Austropuccinia</taxon>
    </lineage>
</organism>
<gene>
    <name evidence="1" type="ORF">O181_032927</name>
</gene>
<evidence type="ECO:0008006" key="3">
    <source>
        <dbReference type="Google" id="ProtNLM"/>
    </source>
</evidence>
<name>A0A9Q3H6P4_9BASI</name>
<reference evidence="1" key="1">
    <citation type="submission" date="2021-03" db="EMBL/GenBank/DDBJ databases">
        <title>Draft genome sequence of rust myrtle Austropuccinia psidii MF-1, a brazilian biotype.</title>
        <authorList>
            <person name="Quecine M.C."/>
            <person name="Pachon D.M.R."/>
            <person name="Bonatelli M.L."/>
            <person name="Correr F.H."/>
            <person name="Franceschini L.M."/>
            <person name="Leite T.F."/>
            <person name="Margarido G.R.A."/>
            <person name="Almeida C.A."/>
            <person name="Ferrarezi J.A."/>
            <person name="Labate C.A."/>
        </authorList>
    </citation>
    <scope>NUCLEOTIDE SEQUENCE</scope>
    <source>
        <strain evidence="1">MF-1</strain>
    </source>
</reference>
<evidence type="ECO:0000313" key="1">
    <source>
        <dbReference type="EMBL" id="MBW0493212.1"/>
    </source>
</evidence>
<dbReference type="AlphaFoldDB" id="A0A9Q3H6P4"/>
<proteinExistence type="predicted"/>
<dbReference type="SUPFAM" id="SSF54160">
    <property type="entry name" value="Chromo domain-like"/>
    <property type="match status" value="1"/>
</dbReference>
<evidence type="ECO:0000313" key="2">
    <source>
        <dbReference type="Proteomes" id="UP000765509"/>
    </source>
</evidence>
<accession>A0A9Q3H6P4</accession>
<dbReference type="Proteomes" id="UP000765509">
    <property type="component" value="Unassembled WGS sequence"/>
</dbReference>
<dbReference type="OrthoDB" id="3929326at2759"/>
<comment type="caution">
    <text evidence="1">The sequence shown here is derived from an EMBL/GenBank/DDBJ whole genome shotgun (WGS) entry which is preliminary data.</text>
</comment>
<protein>
    <recommendedName>
        <fullName evidence="3">Chromo domain-containing protein</fullName>
    </recommendedName>
</protein>
<dbReference type="InterPro" id="IPR016197">
    <property type="entry name" value="Chromo-like_dom_sf"/>
</dbReference>
<sequence>MTKPTRKMTLGRVTNWKNEVEIKLTEEFSTKHPVFPVSLVKPYHNTGENRFPSRNKSHIPQDILEVEYSPGPVKNILKARNIRLNGKDHKQYLVRFKNQTSEKDSWFSEDAIPDGELHLRIFRASIKAEQSQRMSLFLSEGISACDSKPEHKHDIKVP</sequence>